<gene>
    <name evidence="3" type="ORF">A2Y62_05275</name>
</gene>
<name>A0A1F5VXH5_9BACT</name>
<dbReference type="GO" id="GO:0006935">
    <property type="term" value="P:chemotaxis"/>
    <property type="evidence" value="ECO:0007669"/>
    <property type="project" value="UniProtKB-KW"/>
</dbReference>
<dbReference type="SUPFAM" id="SSF160246">
    <property type="entry name" value="EspE N-terminal domain-like"/>
    <property type="match status" value="1"/>
</dbReference>
<evidence type="ECO:0000313" key="3">
    <source>
        <dbReference type="EMBL" id="OGF68176.1"/>
    </source>
</evidence>
<evidence type="ECO:0000313" key="4">
    <source>
        <dbReference type="Proteomes" id="UP000178943"/>
    </source>
</evidence>
<accession>A0A1F5VXH5</accession>
<dbReference type="STRING" id="1817863.A2Y62_05275"/>
<keyword evidence="1" id="KW-0145">Chemotaxis</keyword>
<dbReference type="Gene3D" id="3.40.1550.10">
    <property type="entry name" value="CheC-like"/>
    <property type="match status" value="1"/>
</dbReference>
<proteinExistence type="predicted"/>
<comment type="caution">
    <text evidence="3">The sequence shown here is derived from an EMBL/GenBank/DDBJ whole genome shotgun (WGS) entry which is preliminary data.</text>
</comment>
<evidence type="ECO:0000259" key="2">
    <source>
        <dbReference type="Pfam" id="PF13690"/>
    </source>
</evidence>
<feature type="domain" description="Chemotaxis phosphatase CheX-like" evidence="2">
    <location>
        <begin position="175"/>
        <end position="251"/>
    </location>
</feature>
<dbReference type="InterPro" id="IPR028051">
    <property type="entry name" value="CheX-like_dom"/>
</dbReference>
<dbReference type="InterPro" id="IPR028976">
    <property type="entry name" value="CheC-like_sf"/>
</dbReference>
<dbReference type="EMBL" id="MFGW01000010">
    <property type="protein sequence ID" value="OGF68176.1"/>
    <property type="molecule type" value="Genomic_DNA"/>
</dbReference>
<reference evidence="3 4" key="1">
    <citation type="journal article" date="2016" name="Nat. Commun.">
        <title>Thousands of microbial genomes shed light on interconnected biogeochemical processes in an aquifer system.</title>
        <authorList>
            <person name="Anantharaman K."/>
            <person name="Brown C.T."/>
            <person name="Hug L.A."/>
            <person name="Sharon I."/>
            <person name="Castelle C.J."/>
            <person name="Probst A.J."/>
            <person name="Thomas B.C."/>
            <person name="Singh A."/>
            <person name="Wilkins M.J."/>
            <person name="Karaoz U."/>
            <person name="Brodie E.L."/>
            <person name="Williams K.H."/>
            <person name="Hubbard S.S."/>
            <person name="Banfield J.F."/>
        </authorList>
    </citation>
    <scope>NUCLEOTIDE SEQUENCE [LARGE SCALE GENOMIC DNA]</scope>
</reference>
<sequence length="280" mass="31957">MGIKFFGQYLLEKGVITKQQLLEAVAFQEQQNIKFGVYAMRKGYISKEQLESVLKEQKNSDMKFGEIAVKLRFLSDDQVLEIITKQQNDHIYLGTALVMKGFMRKEALEKELKEYQQEQADYSPTRSFPAKIENEADLIYLVELIDRLLLRVVDIKTKRGDIVKKKRRFEKGDYGAYVAFRGSINVALLFNFAESIALQITAELIGEKTDKQELIEDAMKEFINIISGNITAKLAQEGKSVEFSVPSSLIEDVHLDENQVIFSVPYHTVEGLIMLGILLS</sequence>
<dbReference type="Pfam" id="PF13690">
    <property type="entry name" value="CheX"/>
    <property type="match status" value="1"/>
</dbReference>
<dbReference type="AlphaFoldDB" id="A0A1F5VXH5"/>
<evidence type="ECO:0000256" key="1">
    <source>
        <dbReference type="ARBA" id="ARBA00022500"/>
    </source>
</evidence>
<dbReference type="SUPFAM" id="SSF103039">
    <property type="entry name" value="CheC-like"/>
    <property type="match status" value="1"/>
</dbReference>
<dbReference type="InterPro" id="IPR037257">
    <property type="entry name" value="T2SS_E_N_sf"/>
</dbReference>
<protein>
    <recommendedName>
        <fullName evidence="2">Chemotaxis phosphatase CheX-like domain-containing protein</fullName>
    </recommendedName>
</protein>
<dbReference type="Proteomes" id="UP000178943">
    <property type="component" value="Unassembled WGS sequence"/>
</dbReference>
<organism evidence="3 4">
    <name type="scientific">Candidatus Fischerbacteria bacterium RBG_13_37_8</name>
    <dbReference type="NCBI Taxonomy" id="1817863"/>
    <lineage>
        <taxon>Bacteria</taxon>
        <taxon>Candidatus Fischeribacteriota</taxon>
    </lineage>
</organism>